<comment type="caution">
    <text evidence="1">The sequence shown here is derived from an EMBL/GenBank/DDBJ whole genome shotgun (WGS) entry which is preliminary data.</text>
</comment>
<reference evidence="2" key="1">
    <citation type="journal article" date="2018" name="Nat. Plants">
        <title>Whole-genome landscape of Medicago truncatula symbiotic genes.</title>
        <authorList>
            <person name="Pecrix Y."/>
            <person name="Staton S.E."/>
            <person name="Sallet E."/>
            <person name="Lelandais-Briere C."/>
            <person name="Moreau S."/>
            <person name="Carrere S."/>
            <person name="Blein T."/>
            <person name="Jardinaud M.F."/>
            <person name="Latrasse D."/>
            <person name="Zouine M."/>
            <person name="Zahm M."/>
            <person name="Kreplak J."/>
            <person name="Mayjonade B."/>
            <person name="Satge C."/>
            <person name="Perez M."/>
            <person name="Cauet S."/>
            <person name="Marande W."/>
            <person name="Chantry-Darmon C."/>
            <person name="Lopez-Roques C."/>
            <person name="Bouchez O."/>
            <person name="Berard A."/>
            <person name="Debelle F."/>
            <person name="Munos S."/>
            <person name="Bendahmane A."/>
            <person name="Berges H."/>
            <person name="Niebel A."/>
            <person name="Buitink J."/>
            <person name="Frugier F."/>
            <person name="Benhamed M."/>
            <person name="Crespi M."/>
            <person name="Gouzy J."/>
            <person name="Gamas P."/>
        </authorList>
    </citation>
    <scope>NUCLEOTIDE SEQUENCE [LARGE SCALE GENOMIC DNA]</scope>
    <source>
        <strain evidence="2">cv. Jemalong A17</strain>
    </source>
</reference>
<evidence type="ECO:0000313" key="2">
    <source>
        <dbReference type="Proteomes" id="UP000265566"/>
    </source>
</evidence>
<proteinExistence type="predicted"/>
<name>A0A396JN97_MEDTR</name>
<evidence type="ECO:0000313" key="1">
    <source>
        <dbReference type="EMBL" id="RHN79759.1"/>
    </source>
</evidence>
<accession>A0A396JN97</accession>
<dbReference type="EMBL" id="PSQE01000001">
    <property type="protein sequence ID" value="RHN79759.1"/>
    <property type="molecule type" value="Genomic_DNA"/>
</dbReference>
<sequence>MYEINSYPINRWCFFYSNKWQQKIIKLKIIFQTEFVGNSLHICFMVHKNSKDINLESFAQKNLRNENKP</sequence>
<gene>
    <name evidence="1" type="ORF">MtrunA17_Chr1g0180821</name>
</gene>
<dbReference type="Proteomes" id="UP000265566">
    <property type="component" value="Chromosome 1"/>
</dbReference>
<dbReference type="AlphaFoldDB" id="A0A396JN97"/>
<protein>
    <submittedName>
        <fullName evidence="1">Uncharacterized protein</fullName>
    </submittedName>
</protein>
<organism evidence="1 2">
    <name type="scientific">Medicago truncatula</name>
    <name type="common">Barrel medic</name>
    <name type="synonym">Medicago tribuloides</name>
    <dbReference type="NCBI Taxonomy" id="3880"/>
    <lineage>
        <taxon>Eukaryota</taxon>
        <taxon>Viridiplantae</taxon>
        <taxon>Streptophyta</taxon>
        <taxon>Embryophyta</taxon>
        <taxon>Tracheophyta</taxon>
        <taxon>Spermatophyta</taxon>
        <taxon>Magnoliopsida</taxon>
        <taxon>eudicotyledons</taxon>
        <taxon>Gunneridae</taxon>
        <taxon>Pentapetalae</taxon>
        <taxon>rosids</taxon>
        <taxon>fabids</taxon>
        <taxon>Fabales</taxon>
        <taxon>Fabaceae</taxon>
        <taxon>Papilionoideae</taxon>
        <taxon>50 kb inversion clade</taxon>
        <taxon>NPAAA clade</taxon>
        <taxon>Hologalegina</taxon>
        <taxon>IRL clade</taxon>
        <taxon>Trifolieae</taxon>
        <taxon>Medicago</taxon>
    </lineage>
</organism>
<dbReference type="Gramene" id="rna3593">
    <property type="protein sequence ID" value="RHN79759.1"/>
    <property type="gene ID" value="gene3593"/>
</dbReference>